<dbReference type="GO" id="GO:0016887">
    <property type="term" value="F:ATP hydrolysis activity"/>
    <property type="evidence" value="ECO:0007669"/>
    <property type="project" value="InterPro"/>
</dbReference>
<dbReference type="PANTHER" id="PTHR48041">
    <property type="entry name" value="ABC TRANSPORTER G FAMILY MEMBER 28"/>
    <property type="match status" value="1"/>
</dbReference>
<proteinExistence type="predicted"/>
<dbReference type="InterPro" id="IPR050352">
    <property type="entry name" value="ABCG_transporters"/>
</dbReference>
<feature type="transmembrane region" description="Helical" evidence="6">
    <location>
        <begin position="334"/>
        <end position="356"/>
    </location>
</feature>
<accession>A0AAD6H299</accession>
<evidence type="ECO:0000313" key="8">
    <source>
        <dbReference type="EMBL" id="KAJ5602603.1"/>
    </source>
</evidence>
<evidence type="ECO:0000256" key="6">
    <source>
        <dbReference type="SAM" id="Phobius"/>
    </source>
</evidence>
<evidence type="ECO:0000256" key="2">
    <source>
        <dbReference type="ARBA" id="ARBA00022448"/>
    </source>
</evidence>
<evidence type="ECO:0000313" key="9">
    <source>
        <dbReference type="Proteomes" id="UP001213799"/>
    </source>
</evidence>
<dbReference type="PANTHER" id="PTHR48041:SF91">
    <property type="entry name" value="ABC TRANSPORTER G FAMILY MEMBER 28"/>
    <property type="match status" value="1"/>
</dbReference>
<dbReference type="PROSITE" id="PS00211">
    <property type="entry name" value="ABC_TRANSPORTER_1"/>
    <property type="match status" value="1"/>
</dbReference>
<evidence type="ECO:0000256" key="5">
    <source>
        <dbReference type="ARBA" id="ARBA00023136"/>
    </source>
</evidence>
<evidence type="ECO:0000259" key="7">
    <source>
        <dbReference type="PROSITE" id="PS50893"/>
    </source>
</evidence>
<dbReference type="GO" id="GO:0016020">
    <property type="term" value="C:membrane"/>
    <property type="evidence" value="ECO:0007669"/>
    <property type="project" value="UniProtKB-SubCell"/>
</dbReference>
<sequence length="397" mass="43945">MAPLVLKFDFEAFLCVLATPGTKFYIIWMEIFVLVPSLVLWGRRDLENVRYSYLEEWTGLTCIYEPATLAKIITGRVKPSTGSIYVNDNIAQPADLKTLIGYVPQDDVVLPDLTVRENIIHSARVRLGNALDNNEIQQFVDSLVDSIGLCKVRDRLVGVSNRGISGGERKRVNIAVELAAAPKFLLLDEPTSGLDSRTALSLIELLKSLSQQGVTICCVVHQPRREIFLALDDLLLLNSGRQVYFGQARDSIQHLEGLGHNFPDACNPADIILDVIDGIDGGPVQADCPILFGDDQASEQSKTLLHCVKKQRAPWYYQVYLAFMRGTRQQSRQVASFALEIVSGAITGLLIGLANFEFKGHLFQGLYKQPFEALSSPVSYRLLTEQGMLNCLAIGMA</sequence>
<keyword evidence="5 6" id="KW-0472">Membrane</keyword>
<dbReference type="Pfam" id="PF00005">
    <property type="entry name" value="ABC_tran"/>
    <property type="match status" value="1"/>
</dbReference>
<reference evidence="8" key="1">
    <citation type="journal article" date="2023" name="IMA Fungus">
        <title>Comparative genomic study of the Penicillium genus elucidates a diverse pangenome and 15 lateral gene transfer events.</title>
        <authorList>
            <person name="Petersen C."/>
            <person name="Sorensen T."/>
            <person name="Nielsen M.R."/>
            <person name="Sondergaard T.E."/>
            <person name="Sorensen J.L."/>
            <person name="Fitzpatrick D.A."/>
            <person name="Frisvad J.C."/>
            <person name="Nielsen K.L."/>
        </authorList>
    </citation>
    <scope>NUCLEOTIDE SEQUENCE</scope>
    <source>
        <strain evidence="8">IBT 12815</strain>
    </source>
</reference>
<protein>
    <submittedName>
        <fullName evidence="8">ABC transporter</fullName>
    </submittedName>
</protein>
<evidence type="ECO:0000256" key="3">
    <source>
        <dbReference type="ARBA" id="ARBA00022692"/>
    </source>
</evidence>
<dbReference type="Proteomes" id="UP001213799">
    <property type="component" value="Unassembled WGS sequence"/>
</dbReference>
<feature type="domain" description="ABC transporter" evidence="7">
    <location>
        <begin position="4"/>
        <end position="264"/>
    </location>
</feature>
<dbReference type="EMBL" id="JAQJAE010000003">
    <property type="protein sequence ID" value="KAJ5602603.1"/>
    <property type="molecule type" value="Genomic_DNA"/>
</dbReference>
<dbReference type="Gene3D" id="3.40.50.300">
    <property type="entry name" value="P-loop containing nucleotide triphosphate hydrolases"/>
    <property type="match status" value="1"/>
</dbReference>
<dbReference type="InterPro" id="IPR043926">
    <property type="entry name" value="ABCG_dom"/>
</dbReference>
<dbReference type="InterPro" id="IPR003439">
    <property type="entry name" value="ABC_transporter-like_ATP-bd"/>
</dbReference>
<name>A0AAD6H299_9EURO</name>
<dbReference type="SUPFAM" id="SSF52540">
    <property type="entry name" value="P-loop containing nucleoside triphosphate hydrolases"/>
    <property type="match status" value="1"/>
</dbReference>
<keyword evidence="3 6" id="KW-0812">Transmembrane</keyword>
<comment type="caution">
    <text evidence="8">The sequence shown here is derived from an EMBL/GenBank/DDBJ whole genome shotgun (WGS) entry which is preliminary data.</text>
</comment>
<feature type="transmembrane region" description="Helical" evidence="6">
    <location>
        <begin position="24"/>
        <end position="42"/>
    </location>
</feature>
<keyword evidence="2" id="KW-0813">Transport</keyword>
<organism evidence="8 9">
    <name type="scientific">Penicillium hordei</name>
    <dbReference type="NCBI Taxonomy" id="40994"/>
    <lineage>
        <taxon>Eukaryota</taxon>
        <taxon>Fungi</taxon>
        <taxon>Dikarya</taxon>
        <taxon>Ascomycota</taxon>
        <taxon>Pezizomycotina</taxon>
        <taxon>Eurotiomycetes</taxon>
        <taxon>Eurotiomycetidae</taxon>
        <taxon>Eurotiales</taxon>
        <taxon>Aspergillaceae</taxon>
        <taxon>Penicillium</taxon>
    </lineage>
</organism>
<comment type="subcellular location">
    <subcellularLocation>
        <location evidence="1">Membrane</location>
        <topology evidence="1">Multi-pass membrane protein</topology>
    </subcellularLocation>
</comment>
<reference evidence="8" key="2">
    <citation type="submission" date="2023-01" db="EMBL/GenBank/DDBJ databases">
        <authorList>
            <person name="Petersen C."/>
        </authorList>
    </citation>
    <scope>NUCLEOTIDE SEQUENCE</scope>
    <source>
        <strain evidence="8">IBT 12815</strain>
    </source>
</reference>
<dbReference type="InterPro" id="IPR027417">
    <property type="entry name" value="P-loop_NTPase"/>
</dbReference>
<keyword evidence="4 6" id="KW-1133">Transmembrane helix</keyword>
<dbReference type="AlphaFoldDB" id="A0AAD6H299"/>
<dbReference type="InterPro" id="IPR017871">
    <property type="entry name" value="ABC_transporter-like_CS"/>
</dbReference>
<dbReference type="GO" id="GO:0140359">
    <property type="term" value="F:ABC-type transporter activity"/>
    <property type="evidence" value="ECO:0007669"/>
    <property type="project" value="InterPro"/>
</dbReference>
<dbReference type="PROSITE" id="PS50893">
    <property type="entry name" value="ABC_TRANSPORTER_2"/>
    <property type="match status" value="1"/>
</dbReference>
<evidence type="ECO:0000256" key="1">
    <source>
        <dbReference type="ARBA" id="ARBA00004141"/>
    </source>
</evidence>
<dbReference type="Pfam" id="PF19055">
    <property type="entry name" value="ABC2_membrane_7"/>
    <property type="match status" value="1"/>
</dbReference>
<dbReference type="GeneID" id="81586858"/>
<gene>
    <name evidence="8" type="ORF">N7537_005559</name>
</gene>
<dbReference type="GO" id="GO:0005524">
    <property type="term" value="F:ATP binding"/>
    <property type="evidence" value="ECO:0007669"/>
    <property type="project" value="InterPro"/>
</dbReference>
<keyword evidence="9" id="KW-1185">Reference proteome</keyword>
<evidence type="ECO:0000256" key="4">
    <source>
        <dbReference type="ARBA" id="ARBA00022989"/>
    </source>
</evidence>
<dbReference type="RefSeq" id="XP_056752401.1">
    <property type="nucleotide sequence ID" value="XM_056896616.1"/>
</dbReference>